<dbReference type="OrthoDB" id="5289372at2"/>
<feature type="transmembrane region" description="Helical" evidence="1">
    <location>
        <begin position="175"/>
        <end position="194"/>
    </location>
</feature>
<feature type="transmembrane region" description="Helical" evidence="1">
    <location>
        <begin position="21"/>
        <end position="42"/>
    </location>
</feature>
<dbReference type="PANTHER" id="PTHR14969">
    <property type="entry name" value="SPHINGOSINE-1-PHOSPHATE PHOSPHOHYDROLASE"/>
    <property type="match status" value="1"/>
</dbReference>
<evidence type="ECO:0000256" key="1">
    <source>
        <dbReference type="SAM" id="Phobius"/>
    </source>
</evidence>
<accession>A0A4U0S7H3</accession>
<feature type="transmembrane region" description="Helical" evidence="1">
    <location>
        <begin position="140"/>
        <end position="163"/>
    </location>
</feature>
<evidence type="ECO:0000313" key="4">
    <source>
        <dbReference type="Proteomes" id="UP000305778"/>
    </source>
</evidence>
<dbReference type="Gene3D" id="1.20.144.10">
    <property type="entry name" value="Phosphatidic acid phosphatase type 2/haloperoxidase"/>
    <property type="match status" value="1"/>
</dbReference>
<keyword evidence="4" id="KW-1185">Reference proteome</keyword>
<protein>
    <submittedName>
        <fullName evidence="3">Phosphatase PAP2 family protein</fullName>
    </submittedName>
</protein>
<feature type="transmembrane region" description="Helical" evidence="1">
    <location>
        <begin position="76"/>
        <end position="96"/>
    </location>
</feature>
<keyword evidence="1" id="KW-0472">Membrane</keyword>
<sequence length="229" mass="24831">MRRAPVTDRPAPAHAERRACLRATAVLGALFVLLLVLVAARWSPLMRLDARTAADLHRVAVAHPGWTHVNRVLTDWVWDPLTMRVLLALAVLWALWRRELRTALWLVVCGVAGSVLEQGVKSAVGRARPRWPDPVDSASYAAFPSGHAMTAAVVCGALLWLFLRRTGAGVWWRGAAWALAVVSVVGVGFTRVYLGVHWPSDVVGGWLFGGAVVAGSAAVCSPWLEESRP</sequence>
<evidence type="ECO:0000259" key="2">
    <source>
        <dbReference type="SMART" id="SM00014"/>
    </source>
</evidence>
<feature type="transmembrane region" description="Helical" evidence="1">
    <location>
        <begin position="206"/>
        <end position="224"/>
    </location>
</feature>
<dbReference type="SUPFAM" id="SSF48317">
    <property type="entry name" value="Acid phosphatase/Vanadium-dependent haloperoxidase"/>
    <property type="match status" value="1"/>
</dbReference>
<evidence type="ECO:0000313" key="3">
    <source>
        <dbReference type="EMBL" id="TKA03111.1"/>
    </source>
</evidence>
<dbReference type="PANTHER" id="PTHR14969:SF13">
    <property type="entry name" value="AT30094P"/>
    <property type="match status" value="1"/>
</dbReference>
<proteinExistence type="predicted"/>
<organism evidence="3 4">
    <name type="scientific">Actinacidiphila oryziradicis</name>
    <dbReference type="NCBI Taxonomy" id="2571141"/>
    <lineage>
        <taxon>Bacteria</taxon>
        <taxon>Bacillati</taxon>
        <taxon>Actinomycetota</taxon>
        <taxon>Actinomycetes</taxon>
        <taxon>Kitasatosporales</taxon>
        <taxon>Streptomycetaceae</taxon>
        <taxon>Actinacidiphila</taxon>
    </lineage>
</organism>
<dbReference type="InterPro" id="IPR036938">
    <property type="entry name" value="PAP2/HPO_sf"/>
</dbReference>
<dbReference type="Pfam" id="PF01569">
    <property type="entry name" value="PAP2"/>
    <property type="match status" value="1"/>
</dbReference>
<dbReference type="SMART" id="SM00014">
    <property type="entry name" value="acidPPc"/>
    <property type="match status" value="1"/>
</dbReference>
<feature type="transmembrane region" description="Helical" evidence="1">
    <location>
        <begin position="103"/>
        <end position="120"/>
    </location>
</feature>
<dbReference type="InterPro" id="IPR000326">
    <property type="entry name" value="PAP2/HPO"/>
</dbReference>
<dbReference type="EMBL" id="SUMC01000057">
    <property type="protein sequence ID" value="TKA03111.1"/>
    <property type="molecule type" value="Genomic_DNA"/>
</dbReference>
<reference evidence="3 4" key="1">
    <citation type="submission" date="2019-04" db="EMBL/GenBank/DDBJ databases">
        <title>Streptomyces oryziradicis sp. nov., a novel actinomycete isolated from rhizosphere soil of rice (Oryza sativa L.).</title>
        <authorList>
            <person name="Li C."/>
        </authorList>
    </citation>
    <scope>NUCLEOTIDE SEQUENCE [LARGE SCALE GENOMIC DNA]</scope>
    <source>
        <strain evidence="3 4">NEAU-C40</strain>
    </source>
</reference>
<keyword evidence="1" id="KW-0812">Transmembrane</keyword>
<dbReference type="RefSeq" id="WP_136728608.1">
    <property type="nucleotide sequence ID" value="NZ_SUMC01000057.1"/>
</dbReference>
<comment type="caution">
    <text evidence="3">The sequence shown here is derived from an EMBL/GenBank/DDBJ whole genome shotgun (WGS) entry which is preliminary data.</text>
</comment>
<keyword evidence="1" id="KW-1133">Transmembrane helix</keyword>
<feature type="domain" description="Phosphatidic acid phosphatase type 2/haloperoxidase" evidence="2">
    <location>
        <begin position="100"/>
        <end position="217"/>
    </location>
</feature>
<name>A0A4U0S7H3_9ACTN</name>
<dbReference type="Proteomes" id="UP000305778">
    <property type="component" value="Unassembled WGS sequence"/>
</dbReference>
<dbReference type="AlphaFoldDB" id="A0A4U0S7H3"/>
<gene>
    <name evidence="3" type="ORF">FCI23_37295</name>
</gene>
<dbReference type="CDD" id="cd03392">
    <property type="entry name" value="PAP2_like_2"/>
    <property type="match status" value="1"/>
</dbReference>